<dbReference type="CDD" id="cd18582">
    <property type="entry name" value="ABC_6TM_ATM1_ABCB7"/>
    <property type="match status" value="1"/>
</dbReference>
<dbReference type="Pfam" id="PF00005">
    <property type="entry name" value="ABC_tran"/>
    <property type="match status" value="1"/>
</dbReference>
<proteinExistence type="inferred from homology"/>
<dbReference type="FunFam" id="1.20.1560.10:FF:000004">
    <property type="entry name" value="ATP-binding cassette sub-family B member 7"/>
    <property type="match status" value="1"/>
</dbReference>
<dbReference type="Gene3D" id="3.40.50.300">
    <property type="entry name" value="P-loop containing nucleotide triphosphate hydrolases"/>
    <property type="match status" value="1"/>
</dbReference>
<keyword evidence="8" id="KW-0809">Transit peptide</keyword>
<feature type="domain" description="ABC transmembrane type-1" evidence="17">
    <location>
        <begin position="153"/>
        <end position="454"/>
    </location>
</feature>
<dbReference type="GO" id="GO:0006879">
    <property type="term" value="P:intracellular iron ion homeostasis"/>
    <property type="evidence" value="ECO:0007669"/>
    <property type="project" value="TreeGrafter"/>
</dbReference>
<keyword evidence="19" id="KW-1185">Reference proteome</keyword>
<dbReference type="AlphaFoldDB" id="A0AAN7G7Q4"/>
<evidence type="ECO:0000256" key="10">
    <source>
        <dbReference type="ARBA" id="ARBA00023004"/>
    </source>
</evidence>
<dbReference type="PROSITE" id="PS50929">
    <property type="entry name" value="ABC_TM1F"/>
    <property type="match status" value="1"/>
</dbReference>
<evidence type="ECO:0000256" key="14">
    <source>
        <dbReference type="ARBA" id="ARBA00024363"/>
    </source>
</evidence>
<dbReference type="GO" id="GO:0005524">
    <property type="term" value="F:ATP binding"/>
    <property type="evidence" value="ECO:0007669"/>
    <property type="project" value="UniProtKB-KW"/>
</dbReference>
<organism evidence="18 19">
    <name type="scientific">Quercus rubra</name>
    <name type="common">Northern red oak</name>
    <name type="synonym">Quercus borealis</name>
    <dbReference type="NCBI Taxonomy" id="3512"/>
    <lineage>
        <taxon>Eukaryota</taxon>
        <taxon>Viridiplantae</taxon>
        <taxon>Streptophyta</taxon>
        <taxon>Embryophyta</taxon>
        <taxon>Tracheophyta</taxon>
        <taxon>Spermatophyta</taxon>
        <taxon>Magnoliopsida</taxon>
        <taxon>eudicotyledons</taxon>
        <taxon>Gunneridae</taxon>
        <taxon>Pentapetalae</taxon>
        <taxon>rosids</taxon>
        <taxon>fabids</taxon>
        <taxon>Fagales</taxon>
        <taxon>Fagaceae</taxon>
        <taxon>Quercus</taxon>
    </lineage>
</organism>
<feature type="transmembrane region" description="Helical" evidence="15">
    <location>
        <begin position="397"/>
        <end position="418"/>
    </location>
</feature>
<evidence type="ECO:0000256" key="2">
    <source>
        <dbReference type="ARBA" id="ARBA00011738"/>
    </source>
</evidence>
<evidence type="ECO:0008006" key="20">
    <source>
        <dbReference type="Google" id="ProtNLM"/>
    </source>
</evidence>
<dbReference type="PANTHER" id="PTHR24221:SF402">
    <property type="entry name" value="IRON-SULFUR CLUSTERS TRANSPORTER ABCB7, MITOCHONDRIAL"/>
    <property type="match status" value="1"/>
</dbReference>
<dbReference type="InterPro" id="IPR036640">
    <property type="entry name" value="ABC1_TM_sf"/>
</dbReference>
<dbReference type="SUPFAM" id="SSF90123">
    <property type="entry name" value="ABC transporter transmembrane region"/>
    <property type="match status" value="1"/>
</dbReference>
<dbReference type="SUPFAM" id="SSF52540">
    <property type="entry name" value="P-loop containing nucleoside triphosphate hydrolases"/>
    <property type="match status" value="1"/>
</dbReference>
<evidence type="ECO:0000256" key="13">
    <source>
        <dbReference type="ARBA" id="ARBA00023136"/>
    </source>
</evidence>
<gene>
    <name evidence="18" type="ORF">RGQ29_000957</name>
</gene>
<evidence type="ECO:0000256" key="3">
    <source>
        <dbReference type="ARBA" id="ARBA00022448"/>
    </source>
</evidence>
<keyword evidence="9 15" id="KW-1133">Transmembrane helix</keyword>
<evidence type="ECO:0000256" key="4">
    <source>
        <dbReference type="ARBA" id="ARBA00022496"/>
    </source>
</evidence>
<dbReference type="Pfam" id="PF00664">
    <property type="entry name" value="ABC_membrane"/>
    <property type="match status" value="1"/>
</dbReference>
<sequence>MLAAAAVAAAASKSLRAPLLVQRKFLYPNTTITFLRSYHSPLRNFNLRTTTTNPYPLTYHVKSFLSDSPSSSSGRAGNRAYPLHPSFMVNGRISFSTSTPKTSTTTDENNDNKNEAKLVKSASQDRVADMNILRTLATYIWVKDNFEFRLRIITALAFLVGAKVVNIQVPFLFKLAVDWLTTYSSNAAALASFTTANSTALALFATPASVLIGYGIARACSSAFNELRTAVFSKVALRTIRTISRKVFAHLHDLDLRYHLSRETGGLNRIIDRGSRAINFILSAMVFNVVPTILEISMVSGILAYKFGAPFAWITSLSVAAYIIFTLSVTQWRTKFRKAMNKADNDASTRAIDSLINYETVKYFNNEAFEADQYDEYLKRYEDAALKTQRSLAYLNFGQNVIFSTALSIAMLLCSNGIMNGEMTVGDLVMVNGLLFQLSLPLNFLGSVYRETIQSIVDMKSMFQLLEERPEISDKDDAKPLKLDGGSIQFNNVHFGYLTERKILDGVSFVVPAGKSVAIVGTSGSGKSTILRLLFRFFDINSGSIRIDGQDIREVTLESLRKSIGVVPQDTVLFNDTIFHNIHYGHLSATEEEVYDAARRAAIHDTIMNFPEKYSTVVGERGLKLSGGEKQRVALARAFLKAPAILLCDEATSALDSTTEAEILSALKSLANNRTSIFIAHRLTTAMQCDEIVVLENGKVVENGPHEILLSKAGRYAQLWGQQNNTMDAFDTTITLKS</sequence>
<keyword evidence="5 15" id="KW-0812">Transmembrane</keyword>
<dbReference type="Proteomes" id="UP001324115">
    <property type="component" value="Unassembled WGS sequence"/>
</dbReference>
<evidence type="ECO:0000259" key="16">
    <source>
        <dbReference type="PROSITE" id="PS50893"/>
    </source>
</evidence>
<evidence type="ECO:0000256" key="15">
    <source>
        <dbReference type="SAM" id="Phobius"/>
    </source>
</evidence>
<keyword evidence="10" id="KW-0408">Iron</keyword>
<keyword evidence="6" id="KW-0547">Nucleotide-binding</keyword>
<keyword evidence="7" id="KW-0067">ATP-binding</keyword>
<dbReference type="PROSITE" id="PS50893">
    <property type="entry name" value="ABC_TRANSPORTER_2"/>
    <property type="match status" value="1"/>
</dbReference>
<dbReference type="EMBL" id="JAXUIC010000001">
    <property type="protein sequence ID" value="KAK4606945.1"/>
    <property type="molecule type" value="Genomic_DNA"/>
</dbReference>
<comment type="caution">
    <text evidence="18">The sequence shown here is derived from an EMBL/GenBank/DDBJ whole genome shotgun (WGS) entry which is preliminary data.</text>
</comment>
<evidence type="ECO:0000256" key="5">
    <source>
        <dbReference type="ARBA" id="ARBA00022692"/>
    </source>
</evidence>
<dbReference type="InterPro" id="IPR027417">
    <property type="entry name" value="P-loop_NTPase"/>
</dbReference>
<dbReference type="InterPro" id="IPR003593">
    <property type="entry name" value="AAA+_ATPase"/>
</dbReference>
<dbReference type="PROSITE" id="PS00211">
    <property type="entry name" value="ABC_TRANSPORTER_1"/>
    <property type="match status" value="1"/>
</dbReference>
<comment type="subunit">
    <text evidence="2">Homodimer.</text>
</comment>
<feature type="transmembrane region" description="Helical" evidence="15">
    <location>
        <begin position="200"/>
        <end position="217"/>
    </location>
</feature>
<dbReference type="Gene3D" id="1.20.1560.10">
    <property type="entry name" value="ABC transporter type 1, transmembrane domain"/>
    <property type="match status" value="1"/>
</dbReference>
<feature type="transmembrane region" description="Helical" evidence="15">
    <location>
        <begin position="311"/>
        <end position="332"/>
    </location>
</feature>
<evidence type="ECO:0000256" key="1">
    <source>
        <dbReference type="ARBA" id="ARBA00004448"/>
    </source>
</evidence>
<evidence type="ECO:0000256" key="12">
    <source>
        <dbReference type="ARBA" id="ARBA00023128"/>
    </source>
</evidence>
<keyword evidence="4" id="KW-0410">Iron transport</keyword>
<evidence type="ECO:0000313" key="19">
    <source>
        <dbReference type="Proteomes" id="UP001324115"/>
    </source>
</evidence>
<protein>
    <recommendedName>
        <fullName evidence="20">ABC transporter B family member 25, mitochondrial</fullName>
    </recommendedName>
</protein>
<feature type="transmembrane region" description="Helical" evidence="15">
    <location>
        <begin position="277"/>
        <end position="305"/>
    </location>
</feature>
<evidence type="ECO:0000256" key="8">
    <source>
        <dbReference type="ARBA" id="ARBA00022946"/>
    </source>
</evidence>
<dbReference type="InterPro" id="IPR003439">
    <property type="entry name" value="ABC_transporter-like_ATP-bd"/>
</dbReference>
<comment type="similarity">
    <text evidence="14">Belongs to the ABC transporter superfamily. ABCB family. Heavy Metal importer (TC 3.A.1.210) subfamily.</text>
</comment>
<accession>A0AAN7G7Q4</accession>
<evidence type="ECO:0000259" key="17">
    <source>
        <dbReference type="PROSITE" id="PS50929"/>
    </source>
</evidence>
<keyword evidence="3" id="KW-0813">Transport</keyword>
<dbReference type="GO" id="GO:0006826">
    <property type="term" value="P:iron ion transport"/>
    <property type="evidence" value="ECO:0007669"/>
    <property type="project" value="UniProtKB-KW"/>
</dbReference>
<dbReference type="InterPro" id="IPR011527">
    <property type="entry name" value="ABC1_TM_dom"/>
</dbReference>
<keyword evidence="12" id="KW-0496">Mitochondrion</keyword>
<dbReference type="InterPro" id="IPR017871">
    <property type="entry name" value="ABC_transporter-like_CS"/>
</dbReference>
<dbReference type="InterPro" id="IPR039421">
    <property type="entry name" value="Type_1_exporter"/>
</dbReference>
<keyword evidence="13 15" id="KW-0472">Membrane</keyword>
<dbReference type="SMART" id="SM00382">
    <property type="entry name" value="AAA"/>
    <property type="match status" value="1"/>
</dbReference>
<dbReference type="FunFam" id="3.40.50.300:FF:001038">
    <property type="entry name" value="ABC transporter B family member 25"/>
    <property type="match status" value="1"/>
</dbReference>
<dbReference type="GO" id="GO:0140359">
    <property type="term" value="F:ABC-type transporter activity"/>
    <property type="evidence" value="ECO:0007669"/>
    <property type="project" value="InterPro"/>
</dbReference>
<evidence type="ECO:0000313" key="18">
    <source>
        <dbReference type="EMBL" id="KAK4606945.1"/>
    </source>
</evidence>
<dbReference type="GO" id="GO:0005743">
    <property type="term" value="C:mitochondrial inner membrane"/>
    <property type="evidence" value="ECO:0007669"/>
    <property type="project" value="UniProtKB-SubCell"/>
</dbReference>
<comment type="subcellular location">
    <subcellularLocation>
        <location evidence="1">Mitochondrion inner membrane</location>
        <topology evidence="1">Multi-pass membrane protein</topology>
    </subcellularLocation>
</comment>
<reference evidence="18 19" key="1">
    <citation type="journal article" date="2023" name="G3 (Bethesda)">
        <title>A haplotype-resolved chromosome-scale genome for Quercus rubra L. provides insights into the genetics of adaptive traits for red oak species.</title>
        <authorList>
            <person name="Kapoor B."/>
            <person name="Jenkins J."/>
            <person name="Schmutz J."/>
            <person name="Zhebentyayeva T."/>
            <person name="Kuelheim C."/>
            <person name="Coggeshall M."/>
            <person name="Heim C."/>
            <person name="Lasky J.R."/>
            <person name="Leites L."/>
            <person name="Islam-Faridi N."/>
            <person name="Romero-Severson J."/>
            <person name="DeLeo V.L."/>
            <person name="Lucas S.M."/>
            <person name="Lazic D."/>
            <person name="Gailing O."/>
            <person name="Carlson J."/>
            <person name="Staton M."/>
        </authorList>
    </citation>
    <scope>NUCLEOTIDE SEQUENCE [LARGE SCALE GENOMIC DNA]</scope>
    <source>
        <strain evidence="18">Pseudo-F2</strain>
    </source>
</reference>
<dbReference type="CDD" id="cd03253">
    <property type="entry name" value="ABCC_ATM1_transporter"/>
    <property type="match status" value="1"/>
</dbReference>
<evidence type="ECO:0000256" key="9">
    <source>
        <dbReference type="ARBA" id="ARBA00022989"/>
    </source>
</evidence>
<dbReference type="PANTHER" id="PTHR24221">
    <property type="entry name" value="ATP-BINDING CASSETTE SUB-FAMILY B"/>
    <property type="match status" value="1"/>
</dbReference>
<keyword evidence="11" id="KW-0406">Ion transport</keyword>
<dbReference type="GO" id="GO:0016887">
    <property type="term" value="F:ATP hydrolysis activity"/>
    <property type="evidence" value="ECO:0007669"/>
    <property type="project" value="InterPro"/>
</dbReference>
<evidence type="ECO:0000256" key="11">
    <source>
        <dbReference type="ARBA" id="ARBA00023065"/>
    </source>
</evidence>
<feature type="domain" description="ABC transporter" evidence="16">
    <location>
        <begin position="488"/>
        <end position="722"/>
    </location>
</feature>
<evidence type="ECO:0000256" key="6">
    <source>
        <dbReference type="ARBA" id="ARBA00022741"/>
    </source>
</evidence>
<evidence type="ECO:0000256" key="7">
    <source>
        <dbReference type="ARBA" id="ARBA00022840"/>
    </source>
</evidence>
<name>A0AAN7G7Q4_QUERU</name>